<comment type="subcellular location">
    <subcellularLocation>
        <location evidence="1">Membrane</location>
        <topology evidence="1">Multi-pass membrane protein</topology>
    </subcellularLocation>
</comment>
<dbReference type="GO" id="GO:0007605">
    <property type="term" value="P:sensory perception of sound"/>
    <property type="evidence" value="ECO:0007669"/>
    <property type="project" value="TreeGrafter"/>
</dbReference>
<dbReference type="EMBL" id="BLXT01007956">
    <property type="protein sequence ID" value="GFO44436.1"/>
    <property type="molecule type" value="Genomic_DNA"/>
</dbReference>
<evidence type="ECO:0000256" key="4">
    <source>
        <dbReference type="ARBA" id="ARBA00023136"/>
    </source>
</evidence>
<dbReference type="PANTHER" id="PTHR12489">
    <property type="entry name" value="LIPOMA HMGIC FUSION PARTNER-LIKE PROTEIN"/>
    <property type="match status" value="1"/>
</dbReference>
<keyword evidence="3 6" id="KW-1133">Transmembrane helix</keyword>
<evidence type="ECO:0000256" key="3">
    <source>
        <dbReference type="ARBA" id="ARBA00022989"/>
    </source>
</evidence>
<sequence>MAISCIVYPAGWDDPTVQVVCGLQADKYDLGVCDVRWGYILAIVLIFDAFILSILAFVLAAKQANLMPEVYKSSDKGTKKHEKHQNGGSGIW</sequence>
<organism evidence="7 8">
    <name type="scientific">Plakobranchus ocellatus</name>
    <dbReference type="NCBI Taxonomy" id="259542"/>
    <lineage>
        <taxon>Eukaryota</taxon>
        <taxon>Metazoa</taxon>
        <taxon>Spiralia</taxon>
        <taxon>Lophotrochozoa</taxon>
        <taxon>Mollusca</taxon>
        <taxon>Gastropoda</taxon>
        <taxon>Heterobranchia</taxon>
        <taxon>Euthyneura</taxon>
        <taxon>Panpulmonata</taxon>
        <taxon>Sacoglossa</taxon>
        <taxon>Placobranchoidea</taxon>
        <taxon>Plakobranchidae</taxon>
        <taxon>Plakobranchus</taxon>
    </lineage>
</organism>
<dbReference type="InterPro" id="IPR019372">
    <property type="entry name" value="LHFPL"/>
</dbReference>
<comment type="caution">
    <text evidence="7">The sequence shown here is derived from an EMBL/GenBank/DDBJ whole genome shotgun (WGS) entry which is preliminary data.</text>
</comment>
<gene>
    <name evidence="7" type="ORF">PoB_007094100</name>
</gene>
<reference evidence="7 8" key="1">
    <citation type="journal article" date="2021" name="Elife">
        <title>Chloroplast acquisition without the gene transfer in kleptoplastic sea slugs, Plakobranchus ocellatus.</title>
        <authorList>
            <person name="Maeda T."/>
            <person name="Takahashi S."/>
            <person name="Yoshida T."/>
            <person name="Shimamura S."/>
            <person name="Takaki Y."/>
            <person name="Nagai Y."/>
            <person name="Toyoda A."/>
            <person name="Suzuki Y."/>
            <person name="Arimoto A."/>
            <person name="Ishii H."/>
            <person name="Satoh N."/>
            <person name="Nishiyama T."/>
            <person name="Hasebe M."/>
            <person name="Maruyama T."/>
            <person name="Minagawa J."/>
            <person name="Obokata J."/>
            <person name="Shigenobu S."/>
        </authorList>
    </citation>
    <scope>NUCLEOTIDE SEQUENCE [LARGE SCALE GENOMIC DNA]</scope>
</reference>
<keyword evidence="8" id="KW-1185">Reference proteome</keyword>
<evidence type="ECO:0000313" key="7">
    <source>
        <dbReference type="EMBL" id="GFO44436.1"/>
    </source>
</evidence>
<evidence type="ECO:0000256" key="6">
    <source>
        <dbReference type="SAM" id="Phobius"/>
    </source>
</evidence>
<dbReference type="Pfam" id="PF10242">
    <property type="entry name" value="L_HMGIC_fpl"/>
    <property type="match status" value="1"/>
</dbReference>
<dbReference type="GO" id="GO:0005886">
    <property type="term" value="C:plasma membrane"/>
    <property type="evidence" value="ECO:0007669"/>
    <property type="project" value="TreeGrafter"/>
</dbReference>
<dbReference type="AlphaFoldDB" id="A0AAV4DJS6"/>
<accession>A0AAV4DJS6</accession>
<evidence type="ECO:0000256" key="1">
    <source>
        <dbReference type="ARBA" id="ARBA00004141"/>
    </source>
</evidence>
<keyword evidence="4 6" id="KW-0472">Membrane</keyword>
<evidence type="ECO:0000256" key="2">
    <source>
        <dbReference type="ARBA" id="ARBA00022692"/>
    </source>
</evidence>
<proteinExistence type="predicted"/>
<evidence type="ECO:0000313" key="8">
    <source>
        <dbReference type="Proteomes" id="UP000735302"/>
    </source>
</evidence>
<keyword evidence="2 6" id="KW-0812">Transmembrane</keyword>
<evidence type="ECO:0000256" key="5">
    <source>
        <dbReference type="SAM" id="MobiDB-lite"/>
    </source>
</evidence>
<dbReference type="PANTHER" id="PTHR12489:SF1">
    <property type="entry name" value="LP10272P"/>
    <property type="match status" value="1"/>
</dbReference>
<feature type="transmembrane region" description="Helical" evidence="6">
    <location>
        <begin position="37"/>
        <end position="61"/>
    </location>
</feature>
<name>A0AAV4DJS6_9GAST</name>
<feature type="region of interest" description="Disordered" evidence="5">
    <location>
        <begin position="73"/>
        <end position="92"/>
    </location>
</feature>
<dbReference type="Proteomes" id="UP000735302">
    <property type="component" value="Unassembled WGS sequence"/>
</dbReference>
<protein>
    <submittedName>
        <fullName evidence="7">Lipoma hmgic fusion partner-like 3 protein</fullName>
    </submittedName>
</protein>